<organism evidence="4 5">
    <name type="scientific">Halalkalibacter alkalisediminis</name>
    <dbReference type="NCBI Taxonomy" id="935616"/>
    <lineage>
        <taxon>Bacteria</taxon>
        <taxon>Bacillati</taxon>
        <taxon>Bacillota</taxon>
        <taxon>Bacilli</taxon>
        <taxon>Bacillales</taxon>
        <taxon>Bacillaceae</taxon>
        <taxon>Halalkalibacter</taxon>
    </lineage>
</organism>
<dbReference type="InterPro" id="IPR015422">
    <property type="entry name" value="PyrdxlP-dep_Trfase_small"/>
</dbReference>
<gene>
    <name evidence="4" type="ORF">ACFFH4_11355</name>
</gene>
<dbReference type="EMBL" id="JBHLTR010000015">
    <property type="protein sequence ID" value="MFC0559642.1"/>
    <property type="molecule type" value="Genomic_DNA"/>
</dbReference>
<evidence type="ECO:0000256" key="1">
    <source>
        <dbReference type="ARBA" id="ARBA00008954"/>
    </source>
</evidence>
<proteinExistence type="inferred from homology"/>
<dbReference type="InterPro" id="IPR015421">
    <property type="entry name" value="PyrdxlP-dep_Trfase_major"/>
</dbReference>
<dbReference type="PROSITE" id="PS00600">
    <property type="entry name" value="AA_TRANSFER_CLASS_3"/>
    <property type="match status" value="1"/>
</dbReference>
<comment type="caution">
    <text evidence="4">The sequence shown here is derived from an EMBL/GenBank/DDBJ whole genome shotgun (WGS) entry which is preliminary data.</text>
</comment>
<dbReference type="Gene3D" id="3.90.1150.10">
    <property type="entry name" value="Aspartate Aminotransferase, domain 1"/>
    <property type="match status" value="1"/>
</dbReference>
<evidence type="ECO:0000256" key="2">
    <source>
        <dbReference type="ARBA" id="ARBA00022898"/>
    </source>
</evidence>
<evidence type="ECO:0000313" key="4">
    <source>
        <dbReference type="EMBL" id="MFC0559642.1"/>
    </source>
</evidence>
<keyword evidence="5" id="KW-1185">Reference proteome</keyword>
<dbReference type="CDD" id="cd00610">
    <property type="entry name" value="OAT_like"/>
    <property type="match status" value="1"/>
</dbReference>
<sequence length="445" mass="49422">MKESLLIKPLMNDFYPKAVRGSGIYLYDDQGKKYMDGSSGAITASIGHGVKNIIKAMHNQSKNLSFVYRSQFTTDPAENLALKLNEIVNTDERYWSFFVNSGSEATETAMKMAIQHWQEQGDYKKTKILSRWISYHGITLGALSMSGHVTRRERFQPLLEDCPTVSPPYCYRCPFKKSYPDCNLTCASELETAINRIGSEHIAAFIAEPIVGAAGGVLVPPDGYYQRIKQICEKHRILFISDEVMTGIGRTGKMFAMDYWNVSPDIIALGKGMSAGYAPIAATLASEKVMKPILKGSKSVMSGHTYSANPQSAAAALAVINYIEKHQLVKKSYENGKYLLAKLERLKKSHPIIGDIRGKGLMIGVEFVSNQMTKEPLPSEKGLTNKIIKCAREKGLLLYPASSGVDGRVGDAIIIAPPLVIKKREIKQLVSIFDEVLQEIKRERR</sequence>
<accession>A0ABV6NHA8</accession>
<dbReference type="InterPro" id="IPR049704">
    <property type="entry name" value="Aminotrans_3_PPA_site"/>
</dbReference>
<dbReference type="SUPFAM" id="SSF53383">
    <property type="entry name" value="PLP-dependent transferases"/>
    <property type="match status" value="1"/>
</dbReference>
<dbReference type="InterPro" id="IPR015424">
    <property type="entry name" value="PyrdxlP-dep_Trfase"/>
</dbReference>
<dbReference type="PANTHER" id="PTHR43094:SF1">
    <property type="entry name" value="AMINOTRANSFERASE CLASS-III"/>
    <property type="match status" value="1"/>
</dbReference>
<dbReference type="RefSeq" id="WP_273847737.1">
    <property type="nucleotide sequence ID" value="NZ_JAQQWT010000032.1"/>
</dbReference>
<dbReference type="Proteomes" id="UP001589833">
    <property type="component" value="Unassembled WGS sequence"/>
</dbReference>
<evidence type="ECO:0000256" key="3">
    <source>
        <dbReference type="RuleBase" id="RU003560"/>
    </source>
</evidence>
<dbReference type="PIRSF" id="PIRSF000521">
    <property type="entry name" value="Transaminase_4ab_Lys_Orn"/>
    <property type="match status" value="1"/>
</dbReference>
<comment type="similarity">
    <text evidence="1 3">Belongs to the class-III pyridoxal-phosphate-dependent aminotransferase family.</text>
</comment>
<dbReference type="Pfam" id="PF00202">
    <property type="entry name" value="Aminotran_3"/>
    <property type="match status" value="1"/>
</dbReference>
<reference evidence="4 5" key="1">
    <citation type="submission" date="2024-09" db="EMBL/GenBank/DDBJ databases">
        <authorList>
            <person name="Sun Q."/>
            <person name="Mori K."/>
        </authorList>
    </citation>
    <scope>NUCLEOTIDE SEQUENCE [LARGE SCALE GENOMIC DNA]</scope>
    <source>
        <strain evidence="4 5">NCAIM B.02301</strain>
    </source>
</reference>
<evidence type="ECO:0000313" key="5">
    <source>
        <dbReference type="Proteomes" id="UP001589833"/>
    </source>
</evidence>
<keyword evidence="2 3" id="KW-0663">Pyridoxal phosphate</keyword>
<keyword evidence="4" id="KW-0808">Transferase</keyword>
<keyword evidence="4" id="KW-0032">Aminotransferase</keyword>
<name>A0ABV6NHA8_9BACI</name>
<dbReference type="NCBIfam" id="NF005375">
    <property type="entry name" value="PRK06917.1"/>
    <property type="match status" value="1"/>
</dbReference>
<protein>
    <submittedName>
        <fullName evidence="4">Aspartate aminotransferase family protein</fullName>
    </submittedName>
</protein>
<dbReference type="InterPro" id="IPR005814">
    <property type="entry name" value="Aminotrans_3"/>
</dbReference>
<dbReference type="GO" id="GO:0008483">
    <property type="term" value="F:transaminase activity"/>
    <property type="evidence" value="ECO:0007669"/>
    <property type="project" value="UniProtKB-KW"/>
</dbReference>
<dbReference type="Gene3D" id="3.40.640.10">
    <property type="entry name" value="Type I PLP-dependent aspartate aminotransferase-like (Major domain)"/>
    <property type="match status" value="1"/>
</dbReference>
<dbReference type="PANTHER" id="PTHR43094">
    <property type="entry name" value="AMINOTRANSFERASE"/>
    <property type="match status" value="1"/>
</dbReference>